<evidence type="ECO:0000256" key="1">
    <source>
        <dbReference type="SAM" id="MobiDB-lite"/>
    </source>
</evidence>
<sequence>MGSLHRGPLALKKEALPCIRSSSLPSMAATARIAHLARPSPENRSAGRSARLLATRIWKTPVKVAGTRLPMEPAPAPAILIPTRRGRSHVIGLRSRRHRRGSGAQAGARPTPPDLEDAKVPHGKVHKHGGQACQLLANELVYCSLLARRKSTLGYHADGYQLGLVNWTADPGKQAHDGFVDPCHVCNDTARQLASEHVIDLADMRCGIFASGSL</sequence>
<reference evidence="2 3" key="1">
    <citation type="submission" date="2018-01" db="EMBL/GenBank/DDBJ databases">
        <authorList>
            <person name="Clerissi C."/>
        </authorList>
    </citation>
    <scope>NUCLEOTIDE SEQUENCE [LARGE SCALE GENOMIC DNA]</scope>
    <source>
        <strain evidence="2">Cupriavidus taiwanensis STM 6160</strain>
        <plasmid evidence="3">ii</plasmid>
    </source>
</reference>
<dbReference type="AlphaFoldDB" id="A0A375HNS2"/>
<geneLocation type="plasmid" evidence="3">
    <name>ii</name>
</geneLocation>
<proteinExistence type="predicted"/>
<organism evidence="2 3">
    <name type="scientific">Cupriavidus neocaledonicus</name>
    <dbReference type="NCBI Taxonomy" id="1040979"/>
    <lineage>
        <taxon>Bacteria</taxon>
        <taxon>Pseudomonadati</taxon>
        <taxon>Pseudomonadota</taxon>
        <taxon>Betaproteobacteria</taxon>
        <taxon>Burkholderiales</taxon>
        <taxon>Burkholderiaceae</taxon>
        <taxon>Cupriavidus</taxon>
    </lineage>
</organism>
<evidence type="ECO:0000313" key="3">
    <source>
        <dbReference type="Proteomes" id="UP000255168"/>
    </source>
</evidence>
<protein>
    <submittedName>
        <fullName evidence="2">Uncharacterized protein</fullName>
    </submittedName>
</protein>
<accession>A0A375HNS2</accession>
<gene>
    <name evidence="2" type="ORF">CBM2607_MP20553</name>
</gene>
<keyword evidence="2" id="KW-0614">Plasmid</keyword>
<dbReference type="Proteomes" id="UP000255168">
    <property type="component" value="Plasmid II"/>
</dbReference>
<name>A0A375HNS2_9BURK</name>
<feature type="region of interest" description="Disordered" evidence="1">
    <location>
        <begin position="94"/>
        <end position="123"/>
    </location>
</feature>
<dbReference type="EMBL" id="LT984807">
    <property type="protein sequence ID" value="SPD59901.1"/>
    <property type="molecule type" value="Genomic_DNA"/>
</dbReference>
<evidence type="ECO:0000313" key="2">
    <source>
        <dbReference type="EMBL" id="SPD59901.1"/>
    </source>
</evidence>